<dbReference type="InterPro" id="IPR020046">
    <property type="entry name" value="5-3_exonucl_a-hlix_arch_N"/>
</dbReference>
<sequence>MNWFKLSHKGEEINDPINNKEFVDKFKKTFLSKIREITQKLNINNPIILVGKDTSRQNIWRMKHLPTYKGNRDYSNFQGGPFFKMVYDECLFYQGGAHMVLNYDKLEADDVIAITTKHILETRKDGNIYIITSDMDYLQLQGERVKLFNLKYKSLLESKNCQKDAELDLFIKIVTGDKSDNIKPVFKKCGPKTAIKLFNNPDDFREKLEKEDGKIQYELNKLLIDFNNIPKKLVDGFKKDVLLIK</sequence>
<dbReference type="AlphaFoldDB" id="A0A6C0BYJ9"/>
<protein>
    <recommendedName>
        <fullName evidence="3">5'-3' exonuclease domain-containing protein</fullName>
    </recommendedName>
</protein>
<dbReference type="GO" id="GO:0033567">
    <property type="term" value="P:DNA replication, Okazaki fragment processing"/>
    <property type="evidence" value="ECO:0007669"/>
    <property type="project" value="InterPro"/>
</dbReference>
<accession>A0A6C0BYJ9</accession>
<dbReference type="Pfam" id="PF02739">
    <property type="entry name" value="5_3_exonuc_N"/>
    <property type="match status" value="1"/>
</dbReference>
<dbReference type="InterPro" id="IPR036279">
    <property type="entry name" value="5-3_exonuclease_C_sf"/>
</dbReference>
<dbReference type="GO" id="GO:0003677">
    <property type="term" value="F:DNA binding"/>
    <property type="evidence" value="ECO:0007669"/>
    <property type="project" value="InterPro"/>
</dbReference>
<dbReference type="InterPro" id="IPR038969">
    <property type="entry name" value="FEN"/>
</dbReference>
<dbReference type="GO" id="GO:0017108">
    <property type="term" value="F:5'-flap endonuclease activity"/>
    <property type="evidence" value="ECO:0007669"/>
    <property type="project" value="InterPro"/>
</dbReference>
<dbReference type="Gene3D" id="1.10.150.20">
    <property type="entry name" value="5' to 3' exonuclease, C-terminal subdomain"/>
    <property type="match status" value="1"/>
</dbReference>
<organism evidence="4">
    <name type="scientific">viral metagenome</name>
    <dbReference type="NCBI Taxonomy" id="1070528"/>
    <lineage>
        <taxon>unclassified sequences</taxon>
        <taxon>metagenomes</taxon>
        <taxon>organismal metagenomes</taxon>
    </lineage>
</organism>
<evidence type="ECO:0000313" key="4">
    <source>
        <dbReference type="EMBL" id="QHS97427.1"/>
    </source>
</evidence>
<dbReference type="InterPro" id="IPR029060">
    <property type="entry name" value="PIN-like_dom_sf"/>
</dbReference>
<dbReference type="GO" id="GO:0008409">
    <property type="term" value="F:5'-3' exonuclease activity"/>
    <property type="evidence" value="ECO:0007669"/>
    <property type="project" value="InterPro"/>
</dbReference>
<dbReference type="PANTHER" id="PTHR42646">
    <property type="entry name" value="FLAP ENDONUCLEASE XNI"/>
    <property type="match status" value="1"/>
</dbReference>
<reference evidence="4" key="1">
    <citation type="journal article" date="2020" name="Nature">
        <title>Giant virus diversity and host interactions through global metagenomics.</title>
        <authorList>
            <person name="Schulz F."/>
            <person name="Roux S."/>
            <person name="Paez-Espino D."/>
            <person name="Jungbluth S."/>
            <person name="Walsh D.A."/>
            <person name="Denef V.J."/>
            <person name="McMahon K.D."/>
            <person name="Konstantinidis K.T."/>
            <person name="Eloe-Fadrosh E.A."/>
            <person name="Kyrpides N.C."/>
            <person name="Woyke T."/>
        </authorList>
    </citation>
    <scope>NUCLEOTIDE SEQUENCE</scope>
    <source>
        <strain evidence="4">GVMAG-M-3300020169-51</strain>
    </source>
</reference>
<feature type="domain" description="5'-3' exonuclease" evidence="3">
    <location>
        <begin position="27"/>
        <end position="235"/>
    </location>
</feature>
<proteinExistence type="predicted"/>
<dbReference type="Gene3D" id="3.40.50.1010">
    <property type="entry name" value="5'-nuclease"/>
    <property type="match status" value="1"/>
</dbReference>
<keyword evidence="2" id="KW-0378">Hydrolase</keyword>
<dbReference type="PANTHER" id="PTHR42646:SF4">
    <property type="entry name" value="5'-3' EXONUCLEASE FAMILY PROTEIN"/>
    <property type="match status" value="1"/>
</dbReference>
<evidence type="ECO:0000256" key="2">
    <source>
        <dbReference type="ARBA" id="ARBA00022801"/>
    </source>
</evidence>
<evidence type="ECO:0000256" key="1">
    <source>
        <dbReference type="ARBA" id="ARBA00022722"/>
    </source>
</evidence>
<evidence type="ECO:0000259" key="3">
    <source>
        <dbReference type="SMART" id="SM00475"/>
    </source>
</evidence>
<dbReference type="InterPro" id="IPR002421">
    <property type="entry name" value="5-3_exonuclease"/>
</dbReference>
<keyword evidence="1" id="KW-0540">Nuclease</keyword>
<name>A0A6C0BYJ9_9ZZZZ</name>
<dbReference type="SUPFAM" id="SSF47807">
    <property type="entry name" value="5' to 3' exonuclease, C-terminal subdomain"/>
    <property type="match status" value="1"/>
</dbReference>
<dbReference type="EMBL" id="MN739295">
    <property type="protein sequence ID" value="QHS97427.1"/>
    <property type="molecule type" value="Genomic_DNA"/>
</dbReference>
<dbReference type="SUPFAM" id="SSF88723">
    <property type="entry name" value="PIN domain-like"/>
    <property type="match status" value="1"/>
</dbReference>
<dbReference type="SMART" id="SM00475">
    <property type="entry name" value="53EXOc"/>
    <property type="match status" value="1"/>
</dbReference>